<feature type="domain" description="DUF3828" evidence="2">
    <location>
        <begin position="23"/>
        <end position="98"/>
    </location>
</feature>
<dbReference type="EMBL" id="FKLO01000050">
    <property type="protein sequence ID" value="SAY96133.1"/>
    <property type="molecule type" value="Genomic_DNA"/>
</dbReference>
<feature type="chain" id="PRO_5008675430" description="DUF3828 domain-containing protein" evidence="1">
    <location>
        <begin position="18"/>
        <end position="162"/>
    </location>
</feature>
<accession>A0A1C3HP35</accession>
<organism evidence="3 4">
    <name type="scientific">Cardiobacterium hominis</name>
    <dbReference type="NCBI Taxonomy" id="2718"/>
    <lineage>
        <taxon>Bacteria</taxon>
        <taxon>Pseudomonadati</taxon>
        <taxon>Pseudomonadota</taxon>
        <taxon>Gammaproteobacteria</taxon>
        <taxon>Cardiobacteriales</taxon>
        <taxon>Cardiobacteriaceae</taxon>
        <taxon>Cardiobacterium</taxon>
    </lineage>
</organism>
<protein>
    <recommendedName>
        <fullName evidence="2">DUF3828 domain-containing protein</fullName>
    </recommendedName>
</protein>
<dbReference type="Pfam" id="PF12883">
    <property type="entry name" value="DUF3828"/>
    <property type="match status" value="1"/>
</dbReference>
<evidence type="ECO:0000313" key="4">
    <source>
        <dbReference type="Proteomes" id="UP000190837"/>
    </source>
</evidence>
<dbReference type="Gene3D" id="3.10.450.50">
    <property type="match status" value="1"/>
</dbReference>
<dbReference type="InterPro" id="IPR024289">
    <property type="entry name" value="DUF3828"/>
</dbReference>
<keyword evidence="1" id="KW-0732">Signal</keyword>
<evidence type="ECO:0000313" key="3">
    <source>
        <dbReference type="EMBL" id="SAY96133.1"/>
    </source>
</evidence>
<reference evidence="4" key="1">
    <citation type="submission" date="2016-04" db="EMBL/GenBank/DDBJ databases">
        <authorList>
            <person name="Tagini F."/>
        </authorList>
    </citation>
    <scope>NUCLEOTIDE SEQUENCE [LARGE SCALE GENOMIC DNA]</scope>
    <source>
        <strain evidence="4">CHUV0807</strain>
    </source>
</reference>
<gene>
    <name evidence="3" type="ORF">CHUV0807_1487</name>
</gene>
<dbReference type="AlphaFoldDB" id="A0A1C3HP35"/>
<feature type="signal peptide" evidence="1">
    <location>
        <begin position="1"/>
        <end position="17"/>
    </location>
</feature>
<evidence type="ECO:0000256" key="1">
    <source>
        <dbReference type="SAM" id="SignalP"/>
    </source>
</evidence>
<sequence length="162" mass="17940">MKKYLLLALALSAGAFAAPKESPAQIVQKLYDAYQQPSVQENTAAFEDYASAELKALLAKDEQLAGDEIGCIDYDFVIQGQDYDAESIKKTLKIKALDKESVEAKFQNFDTPATVIYKFACDDKQCQITDLLEEDQETHKPKSFKEGLANCLVDLEKSASAK</sequence>
<proteinExistence type="predicted"/>
<evidence type="ECO:0000259" key="2">
    <source>
        <dbReference type="Pfam" id="PF12883"/>
    </source>
</evidence>
<name>A0A1C3HP35_9GAMM</name>
<dbReference type="RefSeq" id="WP_079540875.1">
    <property type="nucleotide sequence ID" value="NZ_FKLO01000050.1"/>
</dbReference>
<dbReference type="Proteomes" id="UP000190837">
    <property type="component" value="Unassembled WGS sequence"/>
</dbReference>